<evidence type="ECO:0000256" key="3">
    <source>
        <dbReference type="PIRSR" id="PIRSR607837-1"/>
    </source>
</evidence>
<organism evidence="4">
    <name type="scientific">Meiothermus ruber</name>
    <dbReference type="NCBI Taxonomy" id="277"/>
    <lineage>
        <taxon>Bacteria</taxon>
        <taxon>Thermotogati</taxon>
        <taxon>Deinococcota</taxon>
        <taxon>Deinococci</taxon>
        <taxon>Thermales</taxon>
        <taxon>Thermaceae</taxon>
        <taxon>Meiothermus</taxon>
    </lineage>
</organism>
<name>A0A7C3I493_MEIRU</name>
<dbReference type="GO" id="GO:0046872">
    <property type="term" value="F:metal ion binding"/>
    <property type="evidence" value="ECO:0007669"/>
    <property type="project" value="UniProtKB-KW"/>
</dbReference>
<evidence type="ECO:0000256" key="1">
    <source>
        <dbReference type="ARBA" id="ARBA00008635"/>
    </source>
</evidence>
<accession>A0A7C3I493</accession>
<dbReference type="Pfam" id="PF05163">
    <property type="entry name" value="DinB"/>
    <property type="match status" value="1"/>
</dbReference>
<proteinExistence type="inferred from homology"/>
<comment type="caution">
    <text evidence="4">The sequence shown here is derived from an EMBL/GenBank/DDBJ whole genome shotgun (WGS) entry which is preliminary data.</text>
</comment>
<protein>
    <submittedName>
        <fullName evidence="4">Damage-inducible protein DinB</fullName>
    </submittedName>
</protein>
<reference evidence="4" key="1">
    <citation type="journal article" date="2020" name="mSystems">
        <title>Genome- and Community-Level Interaction Insights into Carbon Utilization and Element Cycling Functions of Hydrothermarchaeota in Hydrothermal Sediment.</title>
        <authorList>
            <person name="Zhou Z."/>
            <person name="Liu Y."/>
            <person name="Xu W."/>
            <person name="Pan J."/>
            <person name="Luo Z.H."/>
            <person name="Li M."/>
        </authorList>
    </citation>
    <scope>NUCLEOTIDE SEQUENCE [LARGE SCALE GENOMIC DNA]</scope>
    <source>
        <strain evidence="4">SpSt-524</strain>
    </source>
</reference>
<dbReference type="InterPro" id="IPR007837">
    <property type="entry name" value="DinB"/>
</dbReference>
<feature type="binding site" evidence="3">
    <location>
        <position position="120"/>
    </location>
    <ligand>
        <name>a divalent metal cation</name>
        <dbReference type="ChEBI" id="CHEBI:60240"/>
    </ligand>
</feature>
<dbReference type="EMBL" id="DSWI01000019">
    <property type="protein sequence ID" value="HFG20924.1"/>
    <property type="molecule type" value="Genomic_DNA"/>
</dbReference>
<dbReference type="RefSeq" id="WP_409657654.1">
    <property type="nucleotide sequence ID" value="NZ_JBKBUW010000047.1"/>
</dbReference>
<sequence length="157" mass="17928">MHNSVSEALLDSFQRNNAILLNLLRALPEGGLEARAMEGSPSVGEQFAHIQNTRLFWLQQVAPELAEGMPQRDRLAELLDESARAICDAVKHRLETGQPMEGGHAHYDHPVLFLQHMLWHEGYHVGQIKLALKRMGYVMPEALEEQAIWSLWRTEVW</sequence>
<comment type="similarity">
    <text evidence="1">Belongs to the DinB family.</text>
</comment>
<feature type="binding site" evidence="3">
    <location>
        <position position="124"/>
    </location>
    <ligand>
        <name>a divalent metal cation</name>
        <dbReference type="ChEBI" id="CHEBI:60240"/>
    </ligand>
</feature>
<evidence type="ECO:0000256" key="2">
    <source>
        <dbReference type="ARBA" id="ARBA00022723"/>
    </source>
</evidence>
<dbReference type="Gene3D" id="1.20.120.450">
    <property type="entry name" value="dinb family like domain"/>
    <property type="match status" value="1"/>
</dbReference>
<feature type="binding site" evidence="3">
    <location>
        <position position="49"/>
    </location>
    <ligand>
        <name>a divalent metal cation</name>
        <dbReference type="ChEBI" id="CHEBI:60240"/>
    </ligand>
</feature>
<dbReference type="InterPro" id="IPR034660">
    <property type="entry name" value="DinB/YfiT-like"/>
</dbReference>
<dbReference type="SUPFAM" id="SSF109854">
    <property type="entry name" value="DinB/YfiT-like putative metalloenzymes"/>
    <property type="match status" value="1"/>
</dbReference>
<keyword evidence="2 3" id="KW-0479">Metal-binding</keyword>
<gene>
    <name evidence="4" type="ORF">ENS82_09455</name>
</gene>
<dbReference type="AlphaFoldDB" id="A0A7C3I493"/>
<evidence type="ECO:0000313" key="4">
    <source>
        <dbReference type="EMBL" id="HFG20924.1"/>
    </source>
</evidence>